<evidence type="ECO:0000256" key="3">
    <source>
        <dbReference type="ARBA" id="ARBA00022692"/>
    </source>
</evidence>
<protein>
    <submittedName>
        <fullName evidence="8">DUF3817 domain-containing protein</fullName>
    </submittedName>
</protein>
<evidence type="ECO:0000313" key="9">
    <source>
        <dbReference type="Proteomes" id="UP001168363"/>
    </source>
</evidence>
<dbReference type="RefSeq" id="WP_302705378.1">
    <property type="nucleotide sequence ID" value="NZ_JAULSC010000001.1"/>
</dbReference>
<evidence type="ECO:0000259" key="7">
    <source>
        <dbReference type="Pfam" id="PF12823"/>
    </source>
</evidence>
<gene>
    <name evidence="8" type="ORF">QWJ41_01525</name>
</gene>
<dbReference type="PANTHER" id="PTHR40077:SF1">
    <property type="entry name" value="MEMBRANE PROTEIN"/>
    <property type="match status" value="1"/>
</dbReference>
<sequence length="155" mass="16317">MTPRLLFRRLAAAEAVTWSLLLVGMFLKYVTETTDRAVSVFGMLHGVVFVAYAVTALVVAIDQRWGLARTVLGLASAVPPLATLPFERYADRRGLLGDTWRLRSQGTGATGSGAPTGLERPVAWLVRHPARGLLTGLAAVVALTGAALVAGPPVG</sequence>
<accession>A0ABT8TMH0</accession>
<name>A0ABT8TMH0_9ACTN</name>
<dbReference type="EMBL" id="JAULSC010000001">
    <property type="protein sequence ID" value="MDO3394393.1"/>
    <property type="molecule type" value="Genomic_DNA"/>
</dbReference>
<keyword evidence="3 6" id="KW-0812">Transmembrane</keyword>
<keyword evidence="9" id="KW-1185">Reference proteome</keyword>
<evidence type="ECO:0000256" key="2">
    <source>
        <dbReference type="ARBA" id="ARBA00022475"/>
    </source>
</evidence>
<evidence type="ECO:0000256" key="4">
    <source>
        <dbReference type="ARBA" id="ARBA00022989"/>
    </source>
</evidence>
<comment type="subcellular location">
    <subcellularLocation>
        <location evidence="1">Cell membrane</location>
        <topology evidence="1">Multi-pass membrane protein</topology>
    </subcellularLocation>
</comment>
<evidence type="ECO:0000256" key="6">
    <source>
        <dbReference type="SAM" id="Phobius"/>
    </source>
</evidence>
<reference evidence="8" key="1">
    <citation type="submission" date="2023-06" db="EMBL/GenBank/DDBJ databases">
        <title>Genome sequence of Nocardioides sp. SOB44.</title>
        <authorList>
            <person name="Zhang G."/>
        </authorList>
    </citation>
    <scope>NUCLEOTIDE SEQUENCE</scope>
    <source>
        <strain evidence="8">SOB44</strain>
    </source>
</reference>
<feature type="transmembrane region" description="Helical" evidence="6">
    <location>
        <begin position="37"/>
        <end position="61"/>
    </location>
</feature>
<dbReference type="InterPro" id="IPR023845">
    <property type="entry name" value="DUF3817_TM"/>
</dbReference>
<evidence type="ECO:0000256" key="5">
    <source>
        <dbReference type="ARBA" id="ARBA00023136"/>
    </source>
</evidence>
<evidence type="ECO:0000256" key="1">
    <source>
        <dbReference type="ARBA" id="ARBA00004651"/>
    </source>
</evidence>
<comment type="caution">
    <text evidence="8">The sequence shown here is derived from an EMBL/GenBank/DDBJ whole genome shotgun (WGS) entry which is preliminary data.</text>
</comment>
<dbReference type="PANTHER" id="PTHR40077">
    <property type="entry name" value="MEMBRANE PROTEIN-RELATED"/>
    <property type="match status" value="1"/>
</dbReference>
<evidence type="ECO:0000313" key="8">
    <source>
        <dbReference type="EMBL" id="MDO3394393.1"/>
    </source>
</evidence>
<proteinExistence type="predicted"/>
<keyword evidence="4 6" id="KW-1133">Transmembrane helix</keyword>
<dbReference type="Proteomes" id="UP001168363">
    <property type="component" value="Unassembled WGS sequence"/>
</dbReference>
<dbReference type="NCBIfam" id="TIGR03954">
    <property type="entry name" value="integ_memb_HG"/>
    <property type="match status" value="1"/>
</dbReference>
<keyword evidence="2" id="KW-1003">Cell membrane</keyword>
<feature type="domain" description="DUF3817" evidence="7">
    <location>
        <begin position="6"/>
        <end position="92"/>
    </location>
</feature>
<feature type="transmembrane region" description="Helical" evidence="6">
    <location>
        <begin position="133"/>
        <end position="151"/>
    </location>
</feature>
<organism evidence="8 9">
    <name type="scientific">Nocardioides cremeus</name>
    <dbReference type="NCBI Taxonomy" id="3058044"/>
    <lineage>
        <taxon>Bacteria</taxon>
        <taxon>Bacillati</taxon>
        <taxon>Actinomycetota</taxon>
        <taxon>Actinomycetes</taxon>
        <taxon>Propionibacteriales</taxon>
        <taxon>Nocardioidaceae</taxon>
        <taxon>Nocardioides</taxon>
    </lineage>
</organism>
<keyword evidence="5 6" id="KW-0472">Membrane</keyword>
<feature type="transmembrane region" description="Helical" evidence="6">
    <location>
        <begin position="12"/>
        <end position="31"/>
    </location>
</feature>
<dbReference type="Pfam" id="PF12823">
    <property type="entry name" value="DUF3817"/>
    <property type="match status" value="1"/>
</dbReference>